<keyword evidence="3" id="KW-1185">Reference proteome</keyword>
<proteinExistence type="predicted"/>
<evidence type="ECO:0008006" key="4">
    <source>
        <dbReference type="Google" id="ProtNLM"/>
    </source>
</evidence>
<feature type="transmembrane region" description="Helical" evidence="1">
    <location>
        <begin position="67"/>
        <end position="85"/>
    </location>
</feature>
<dbReference type="EMBL" id="FONV01000006">
    <property type="protein sequence ID" value="SFF15233.1"/>
    <property type="molecule type" value="Genomic_DNA"/>
</dbReference>
<organism evidence="2 3">
    <name type="scientific">Actinoplanes philippinensis</name>
    <dbReference type="NCBI Taxonomy" id="35752"/>
    <lineage>
        <taxon>Bacteria</taxon>
        <taxon>Bacillati</taxon>
        <taxon>Actinomycetota</taxon>
        <taxon>Actinomycetes</taxon>
        <taxon>Micromonosporales</taxon>
        <taxon>Micromonosporaceae</taxon>
        <taxon>Actinoplanes</taxon>
    </lineage>
</organism>
<feature type="transmembrane region" description="Helical" evidence="1">
    <location>
        <begin position="508"/>
        <end position="527"/>
    </location>
</feature>
<feature type="transmembrane region" description="Helical" evidence="1">
    <location>
        <begin position="156"/>
        <end position="174"/>
    </location>
</feature>
<evidence type="ECO:0000313" key="3">
    <source>
        <dbReference type="Proteomes" id="UP000199645"/>
    </source>
</evidence>
<feature type="transmembrane region" description="Helical" evidence="1">
    <location>
        <begin position="417"/>
        <end position="439"/>
    </location>
</feature>
<dbReference type="Gene3D" id="3.40.50.1820">
    <property type="entry name" value="alpha/beta hydrolase"/>
    <property type="match status" value="1"/>
</dbReference>
<gene>
    <name evidence="2" type="ORF">SAMN05421541_106436</name>
</gene>
<dbReference type="STRING" id="35752.SAMN05421541_106436"/>
<feature type="transmembrane region" description="Helical" evidence="1">
    <location>
        <begin position="224"/>
        <end position="244"/>
    </location>
</feature>
<sequence>MWNVRTIELRVHGVGGASPAALLGTTRFRQVWGDRIAGFYVATDPVRGREVEAYCWGGMTSRSSSRVLWLLLFPFMLANVAGWTCSARVRRDRWAFPVHRACARLAALAVTLNLLLITAMIAMDVWAYQFCGQERDPSWLWPKRVLHVPGPTGRRVVAGALLVLANLLVIGLLARRTRSRYEDVTPVGAVGRAPARGSAAALPDGVADPRFFDGEATVRRLGRLHLCAGVAWLTLLLAYVGGFVPGHAGTALTAGAAGAAVVLAAATVLLACEAAGDRLVLPLTVAAPVPLAVVAACVWFAEPPPTVPGHLPGMGLVAVVTLALVVASVFARVLLMPLIVLVRRLGFRQAGSTWQAAPFVVAVLSLLSTNGVGLGSLIAVGKSLGAVKFLDGSLAAAGQGAGGRIAMFAALREVTPWLTLAPGAVLVLFLLVQAARWVAAGLGDRTAPVIGEYAGRAAAEPAPPPPFDTWRRSALPSENLTPACRRQTWAWVRSITRARELARFTPDIRYLLTGMAVSILVVAVLPASVRDLSRADDELAVWLAVLIPTTGVALLRWGWRHPYARRWVGVLWDVGTFWPRAFHPYAPPCYAERAVPDLQRRIRWLRDSGARVLLVGHSQGSVLAAAALAQLRDPSGTVLITFGSPLTTLYGWGFPAYIDTALFDRLKCRWLNFSYRTDYIGGPIGHRDVDVPLPDPATSWYVAGEPMPPLRRHTGYWSDEAMWESIDRAAAPAPAPASTAAPRS</sequence>
<protein>
    <recommendedName>
        <fullName evidence="4">Lipase (Class 3)</fullName>
    </recommendedName>
</protein>
<feature type="transmembrane region" description="Helical" evidence="1">
    <location>
        <begin position="356"/>
        <end position="380"/>
    </location>
</feature>
<feature type="transmembrane region" description="Helical" evidence="1">
    <location>
        <begin position="279"/>
        <end position="301"/>
    </location>
</feature>
<feature type="transmembrane region" description="Helical" evidence="1">
    <location>
        <begin position="539"/>
        <end position="559"/>
    </location>
</feature>
<keyword evidence="1" id="KW-0472">Membrane</keyword>
<evidence type="ECO:0000313" key="2">
    <source>
        <dbReference type="EMBL" id="SFF15233.1"/>
    </source>
</evidence>
<dbReference type="Proteomes" id="UP000199645">
    <property type="component" value="Unassembled WGS sequence"/>
</dbReference>
<keyword evidence="1" id="KW-0812">Transmembrane</keyword>
<feature type="transmembrane region" description="Helical" evidence="1">
    <location>
        <begin position="250"/>
        <end position="272"/>
    </location>
</feature>
<name>A0A1I2GDH1_9ACTN</name>
<accession>A0A1I2GDH1</accession>
<reference evidence="2 3" key="1">
    <citation type="submission" date="2016-10" db="EMBL/GenBank/DDBJ databases">
        <authorList>
            <person name="de Groot N.N."/>
        </authorList>
    </citation>
    <scope>NUCLEOTIDE SEQUENCE [LARGE SCALE GENOMIC DNA]</scope>
    <source>
        <strain evidence="2 3">DSM 43019</strain>
    </source>
</reference>
<evidence type="ECO:0000256" key="1">
    <source>
        <dbReference type="SAM" id="Phobius"/>
    </source>
</evidence>
<dbReference type="AlphaFoldDB" id="A0A1I2GDH1"/>
<dbReference type="InterPro" id="IPR029058">
    <property type="entry name" value="AB_hydrolase_fold"/>
</dbReference>
<dbReference type="SUPFAM" id="SSF53474">
    <property type="entry name" value="alpha/beta-Hydrolases"/>
    <property type="match status" value="1"/>
</dbReference>
<keyword evidence="1" id="KW-1133">Transmembrane helix</keyword>
<feature type="transmembrane region" description="Helical" evidence="1">
    <location>
        <begin position="313"/>
        <end position="335"/>
    </location>
</feature>
<feature type="transmembrane region" description="Helical" evidence="1">
    <location>
        <begin position="105"/>
        <end position="128"/>
    </location>
</feature>